<name>A0A2C8F842_9BACT</name>
<dbReference type="SUPFAM" id="SSF55073">
    <property type="entry name" value="Nucleotide cyclase"/>
    <property type="match status" value="1"/>
</dbReference>
<organism evidence="5 6">
    <name type="scientific">Pseudodesulfovibrio profundus</name>
    <dbReference type="NCBI Taxonomy" id="57320"/>
    <lineage>
        <taxon>Bacteria</taxon>
        <taxon>Pseudomonadati</taxon>
        <taxon>Thermodesulfobacteriota</taxon>
        <taxon>Desulfovibrionia</taxon>
        <taxon>Desulfovibrionales</taxon>
        <taxon>Desulfovibrionaceae</taxon>
    </lineage>
</organism>
<protein>
    <submittedName>
        <fullName evidence="5">Putative Diguanylate cyclase</fullName>
        <ecNumber evidence="5">2.7.7.65</ecNumber>
    </submittedName>
</protein>
<dbReference type="InterPro" id="IPR013656">
    <property type="entry name" value="PAS_4"/>
</dbReference>
<keyword evidence="5" id="KW-0808">Transferase</keyword>
<dbReference type="RefSeq" id="WP_097011741.1">
    <property type="nucleotide sequence ID" value="NZ_LT907975.1"/>
</dbReference>
<dbReference type="PANTHER" id="PTHR44757:SF2">
    <property type="entry name" value="BIOFILM ARCHITECTURE MAINTENANCE PROTEIN MBAA"/>
    <property type="match status" value="1"/>
</dbReference>
<dbReference type="InterPro" id="IPR000014">
    <property type="entry name" value="PAS"/>
</dbReference>
<feature type="domain" description="PAC" evidence="3">
    <location>
        <begin position="104"/>
        <end position="154"/>
    </location>
</feature>
<dbReference type="OrthoDB" id="5494569at2"/>
<dbReference type="FunFam" id="3.30.70.270:FF:000001">
    <property type="entry name" value="Diguanylate cyclase domain protein"/>
    <property type="match status" value="1"/>
</dbReference>
<proteinExistence type="predicted"/>
<dbReference type="Pfam" id="PF00990">
    <property type="entry name" value="GGDEF"/>
    <property type="match status" value="1"/>
</dbReference>
<dbReference type="SMART" id="SM00267">
    <property type="entry name" value="GGDEF"/>
    <property type="match status" value="1"/>
</dbReference>
<evidence type="ECO:0000259" key="2">
    <source>
        <dbReference type="PROSITE" id="PS50112"/>
    </source>
</evidence>
<dbReference type="GO" id="GO:0052621">
    <property type="term" value="F:diguanylate cyclase activity"/>
    <property type="evidence" value="ECO:0007669"/>
    <property type="project" value="UniProtKB-EC"/>
</dbReference>
<dbReference type="Gene3D" id="3.30.450.20">
    <property type="entry name" value="PAS domain"/>
    <property type="match status" value="4"/>
</dbReference>
<dbReference type="PANTHER" id="PTHR44757">
    <property type="entry name" value="DIGUANYLATE CYCLASE DGCP"/>
    <property type="match status" value="1"/>
</dbReference>
<gene>
    <name evidence="5" type="ORF">DPRO_1844</name>
</gene>
<evidence type="ECO:0000313" key="5">
    <source>
        <dbReference type="EMBL" id="SOB58744.1"/>
    </source>
</evidence>
<feature type="domain" description="PAS" evidence="2">
    <location>
        <begin position="320"/>
        <end position="391"/>
    </location>
</feature>
<dbReference type="PROSITE" id="PS50112">
    <property type="entry name" value="PAS"/>
    <property type="match status" value="2"/>
</dbReference>
<feature type="domain" description="PAC" evidence="3">
    <location>
        <begin position="520"/>
        <end position="571"/>
    </location>
</feature>
<keyword evidence="1" id="KW-0175">Coiled coil</keyword>
<dbReference type="Pfam" id="PF13426">
    <property type="entry name" value="PAS_9"/>
    <property type="match status" value="2"/>
</dbReference>
<dbReference type="InterPro" id="IPR013655">
    <property type="entry name" value="PAS_fold_3"/>
</dbReference>
<keyword evidence="6" id="KW-1185">Reference proteome</keyword>
<keyword evidence="5" id="KW-0548">Nucleotidyltransferase</keyword>
<dbReference type="PROSITE" id="PS50113">
    <property type="entry name" value="PAC"/>
    <property type="match status" value="4"/>
</dbReference>
<evidence type="ECO:0000259" key="4">
    <source>
        <dbReference type="PROSITE" id="PS50887"/>
    </source>
</evidence>
<dbReference type="Pfam" id="PF08447">
    <property type="entry name" value="PAS_3"/>
    <property type="match status" value="1"/>
</dbReference>
<reference evidence="6" key="1">
    <citation type="submission" date="2017-09" db="EMBL/GenBank/DDBJ databases">
        <authorList>
            <person name="Regsiter A."/>
            <person name="William W."/>
        </authorList>
    </citation>
    <scope>NUCLEOTIDE SEQUENCE [LARGE SCALE GENOMIC DNA]</scope>
    <source>
        <strain evidence="6">500-1</strain>
    </source>
</reference>
<dbReference type="Proteomes" id="UP000219215">
    <property type="component" value="Chromosome DPRO"/>
</dbReference>
<dbReference type="Gene3D" id="2.10.70.100">
    <property type="match status" value="1"/>
</dbReference>
<evidence type="ECO:0000259" key="3">
    <source>
        <dbReference type="PROSITE" id="PS50113"/>
    </source>
</evidence>
<dbReference type="Gene3D" id="3.30.70.270">
    <property type="match status" value="1"/>
</dbReference>
<dbReference type="AlphaFoldDB" id="A0A2C8F842"/>
<dbReference type="Pfam" id="PF08448">
    <property type="entry name" value="PAS_4"/>
    <property type="match status" value="1"/>
</dbReference>
<dbReference type="NCBIfam" id="TIGR00229">
    <property type="entry name" value="sensory_box"/>
    <property type="match status" value="3"/>
</dbReference>
<dbReference type="InterPro" id="IPR043128">
    <property type="entry name" value="Rev_trsase/Diguanyl_cyclase"/>
</dbReference>
<feature type="domain" description="PAS" evidence="2">
    <location>
        <begin position="201"/>
        <end position="244"/>
    </location>
</feature>
<dbReference type="KEGG" id="pprf:DPRO_1844"/>
<dbReference type="EMBL" id="LT907975">
    <property type="protein sequence ID" value="SOB58744.1"/>
    <property type="molecule type" value="Genomic_DNA"/>
</dbReference>
<dbReference type="InterPro" id="IPR029787">
    <property type="entry name" value="Nucleotide_cyclase"/>
</dbReference>
<dbReference type="InterPro" id="IPR052155">
    <property type="entry name" value="Biofilm_reg_signaling"/>
</dbReference>
<dbReference type="InterPro" id="IPR000160">
    <property type="entry name" value="GGDEF_dom"/>
</dbReference>
<dbReference type="InterPro" id="IPR001610">
    <property type="entry name" value="PAC"/>
</dbReference>
<feature type="coiled-coil region" evidence="1">
    <location>
        <begin position="4"/>
        <end position="31"/>
    </location>
</feature>
<sequence length="734" mass="83604">MTESHTLQQALETARRRIKELEEELAKQESSNNTPLEEVAFESAPGGMAILSSEGIFLACNKVGADILGYTVSEMDGLPIDRLCIDEKCKTLLKTSTHVPQNINDNRISMRRKDGERIWVDMDITPVEYGSKQAVLLSFIDITPLKELQSELNSVYSDVEQLIKERTADLENANYNLGALNHKLIKRDVEHQTARKSLQESEQQFRSIFENNHAVMLIIDPDSGAILDANPAAVEFYGYSLREIKTLNIAHINTLDDEEILQEVKNAEQEKRNHFFFKHRLANGDIRDVEVFSGPITSISGRILYSIVHDITERREAEEKLEQYRRIIATATDLYSLVDRDYRCTMVNDSYLSTFKLKKSDVIGKPLQQLMGQPIFDQHIKPYLERAFKGEACNTEHRVQLSGEDRFFTVTYNPVPRADGTIDYVSIVSRDITELKEQEQNLRTFSERLAIATNAGEIGIWELNIETNEVFWDDMMRRLYGLKASDDTPTYEVWHSFVHKDDLAKAEKALQGALKNNSQFSCDFRITRPDGEERHIKSAAQLNDPSERPRSMTGVNWDITKTRKLQEELQRLATTDSLTCAHNRRSFMERAHSEVARSHRHGIPLALLTLDIDHFKRVNDTYGHPAGEEVLKSLVNVCQETLRFTDVFARMGGEEFAAILPETQIPEAIVTAERVRKAVASTPVNTDAGIIDYTVSIGISTLRDDDDSLDDLMRRADKALYKAKENGRNRVETE</sequence>
<dbReference type="InterPro" id="IPR035965">
    <property type="entry name" value="PAS-like_dom_sf"/>
</dbReference>
<dbReference type="EC" id="2.7.7.65" evidence="5"/>
<feature type="domain" description="PAC" evidence="3">
    <location>
        <begin position="271"/>
        <end position="323"/>
    </location>
</feature>
<dbReference type="SMART" id="SM00086">
    <property type="entry name" value="PAC"/>
    <property type="match status" value="4"/>
</dbReference>
<dbReference type="CDD" id="cd00130">
    <property type="entry name" value="PAS"/>
    <property type="match status" value="4"/>
</dbReference>
<dbReference type="PROSITE" id="PS50887">
    <property type="entry name" value="GGDEF"/>
    <property type="match status" value="1"/>
</dbReference>
<dbReference type="SMART" id="SM00091">
    <property type="entry name" value="PAS"/>
    <property type="match status" value="4"/>
</dbReference>
<evidence type="ECO:0000256" key="1">
    <source>
        <dbReference type="SAM" id="Coils"/>
    </source>
</evidence>
<evidence type="ECO:0000313" key="6">
    <source>
        <dbReference type="Proteomes" id="UP000219215"/>
    </source>
</evidence>
<dbReference type="NCBIfam" id="TIGR00254">
    <property type="entry name" value="GGDEF"/>
    <property type="match status" value="1"/>
</dbReference>
<accession>A0A2C8F842</accession>
<dbReference type="SUPFAM" id="SSF55785">
    <property type="entry name" value="PYP-like sensor domain (PAS domain)"/>
    <property type="match status" value="4"/>
</dbReference>
<dbReference type="CDD" id="cd01949">
    <property type="entry name" value="GGDEF"/>
    <property type="match status" value="1"/>
</dbReference>
<dbReference type="InterPro" id="IPR000700">
    <property type="entry name" value="PAS-assoc_C"/>
</dbReference>
<feature type="domain" description="GGDEF" evidence="4">
    <location>
        <begin position="603"/>
        <end position="734"/>
    </location>
</feature>
<feature type="domain" description="PAC" evidence="3">
    <location>
        <begin position="393"/>
        <end position="444"/>
    </location>
</feature>